<sequence length="353" mass="39008">MKSRKRTLLYLGFILFVGLLVAGCGDDVNQPEPGAAGDDYSDLELNDPNGGYIETDEPEIVSDPFLMDLVGSEGYADDPLQDDPDILEALADSSLYDLYVIRAAWGVLPVADEASLGDAPEVDWSGSFTCSEGALLALRKIRFERDDRFVRPRTAPDTLEFVSSTFGHFDAVLILLAIKSDESDGTETLTLTTEPFTHTWTLADLDSLNEVYGTSIVDHQVSIVSFSREAGSCERGFVMGQWKGDREDRGVFRGVWLGYNGTAYGFLKGHYGQRNRTQPVLFGKYFDGDGDFLGFIRGSYSHREPNSGRFRALWIDPDDVELGGMSGHWVSVPAARRGFFNGRWGIKCEDNDG</sequence>
<accession>A0A948RUQ4</accession>
<proteinExistence type="predicted"/>
<dbReference type="Proteomes" id="UP000777784">
    <property type="component" value="Unassembled WGS sequence"/>
</dbReference>
<dbReference type="EMBL" id="JAHJDP010000019">
    <property type="protein sequence ID" value="MBU2689908.1"/>
    <property type="molecule type" value="Genomic_DNA"/>
</dbReference>
<comment type="caution">
    <text evidence="1">The sequence shown here is derived from an EMBL/GenBank/DDBJ whole genome shotgun (WGS) entry which is preliminary data.</text>
</comment>
<evidence type="ECO:0000313" key="2">
    <source>
        <dbReference type="Proteomes" id="UP000777784"/>
    </source>
</evidence>
<name>A0A948RUQ4_UNCEI</name>
<protein>
    <submittedName>
        <fullName evidence="1">Uncharacterized protein</fullName>
    </submittedName>
</protein>
<dbReference type="PROSITE" id="PS51257">
    <property type="entry name" value="PROKAR_LIPOPROTEIN"/>
    <property type="match status" value="1"/>
</dbReference>
<organism evidence="1 2">
    <name type="scientific">Eiseniibacteriota bacterium</name>
    <dbReference type="NCBI Taxonomy" id="2212470"/>
    <lineage>
        <taxon>Bacteria</taxon>
        <taxon>Candidatus Eiseniibacteriota</taxon>
    </lineage>
</organism>
<dbReference type="AlphaFoldDB" id="A0A948RUQ4"/>
<evidence type="ECO:0000313" key="1">
    <source>
        <dbReference type="EMBL" id="MBU2689908.1"/>
    </source>
</evidence>
<gene>
    <name evidence="1" type="ORF">KJ970_03200</name>
</gene>
<reference evidence="1" key="1">
    <citation type="submission" date="2021-05" db="EMBL/GenBank/DDBJ databases">
        <title>Energy efficiency and biological interactions define the core microbiome of deep oligotrophic groundwater.</title>
        <authorList>
            <person name="Mehrshad M."/>
            <person name="Lopez-Fernandez M."/>
            <person name="Bell E."/>
            <person name="Bernier-Latmani R."/>
            <person name="Bertilsson S."/>
            <person name="Dopson M."/>
        </authorList>
    </citation>
    <scope>NUCLEOTIDE SEQUENCE</scope>
    <source>
        <strain evidence="1">Modern_marine.mb.64</strain>
    </source>
</reference>